<dbReference type="PANTHER" id="PTHR35089">
    <property type="entry name" value="CHAPERONE PROTEIN SKP"/>
    <property type="match status" value="1"/>
</dbReference>
<dbReference type="GO" id="GO:0050821">
    <property type="term" value="P:protein stabilization"/>
    <property type="evidence" value="ECO:0007669"/>
    <property type="project" value="TreeGrafter"/>
</dbReference>
<dbReference type="PANTHER" id="PTHR35089:SF1">
    <property type="entry name" value="CHAPERONE PROTEIN SKP"/>
    <property type="match status" value="1"/>
</dbReference>
<sequence length="134" mass="15633">MEKAPQVIKSSKKIAEEFKPKEKEIIALAKELQAMKKKYNKNKSIMSADKARVFERKIIAQQKKVQRLRNDIQEDINIRKNQALQKIQDLINQSITFVGKKNNYDIIFYEGIAYNNDKADITPLVLKRLKAIDK</sequence>
<dbReference type="SUPFAM" id="SSF111384">
    <property type="entry name" value="OmpH-like"/>
    <property type="match status" value="1"/>
</dbReference>
<proteinExistence type="inferred from homology"/>
<evidence type="ECO:0000256" key="1">
    <source>
        <dbReference type="ARBA" id="ARBA00009091"/>
    </source>
</evidence>
<dbReference type="InterPro" id="IPR024930">
    <property type="entry name" value="Skp_dom_sf"/>
</dbReference>
<dbReference type="GO" id="GO:0005829">
    <property type="term" value="C:cytosol"/>
    <property type="evidence" value="ECO:0007669"/>
    <property type="project" value="TreeGrafter"/>
</dbReference>
<dbReference type="GO" id="GO:0051082">
    <property type="term" value="F:unfolded protein binding"/>
    <property type="evidence" value="ECO:0007669"/>
    <property type="project" value="InterPro"/>
</dbReference>
<accession>A0A1W1BF90</accession>
<evidence type="ECO:0000256" key="3">
    <source>
        <dbReference type="SAM" id="Coils"/>
    </source>
</evidence>
<reference evidence="4" key="1">
    <citation type="submission" date="2016-10" db="EMBL/GenBank/DDBJ databases">
        <authorList>
            <person name="de Groot N.N."/>
        </authorList>
    </citation>
    <scope>NUCLEOTIDE SEQUENCE</scope>
</reference>
<name>A0A1W1BF90_9ZZZZ</name>
<dbReference type="Pfam" id="PF03938">
    <property type="entry name" value="OmpH"/>
    <property type="match status" value="1"/>
</dbReference>
<organism evidence="4">
    <name type="scientific">hydrothermal vent metagenome</name>
    <dbReference type="NCBI Taxonomy" id="652676"/>
    <lineage>
        <taxon>unclassified sequences</taxon>
        <taxon>metagenomes</taxon>
        <taxon>ecological metagenomes</taxon>
    </lineage>
</organism>
<dbReference type="InterPro" id="IPR005632">
    <property type="entry name" value="Chaperone_Skp"/>
</dbReference>
<dbReference type="SMART" id="SM00935">
    <property type="entry name" value="OmpH"/>
    <property type="match status" value="1"/>
</dbReference>
<keyword evidence="3" id="KW-0175">Coiled coil</keyword>
<dbReference type="EMBL" id="FPHJ01000004">
    <property type="protein sequence ID" value="SFV52214.1"/>
    <property type="molecule type" value="Genomic_DNA"/>
</dbReference>
<keyword evidence="2" id="KW-0732">Signal</keyword>
<dbReference type="AlphaFoldDB" id="A0A1W1BF90"/>
<evidence type="ECO:0000313" key="4">
    <source>
        <dbReference type="EMBL" id="SFV52214.1"/>
    </source>
</evidence>
<comment type="similarity">
    <text evidence="1">Belongs to the Skp family.</text>
</comment>
<feature type="coiled-coil region" evidence="3">
    <location>
        <begin position="51"/>
        <end position="93"/>
    </location>
</feature>
<protein>
    <submittedName>
        <fullName evidence="4">Outer membrane protein H</fullName>
    </submittedName>
</protein>
<evidence type="ECO:0000256" key="2">
    <source>
        <dbReference type="ARBA" id="ARBA00022729"/>
    </source>
</evidence>
<gene>
    <name evidence="4" type="ORF">MNB_SUP05-5-625</name>
</gene>
<dbReference type="Gene3D" id="3.30.910.20">
    <property type="entry name" value="Skp domain"/>
    <property type="match status" value="1"/>
</dbReference>